<keyword evidence="3" id="KW-1185">Reference proteome</keyword>
<dbReference type="Proteomes" id="UP001652395">
    <property type="component" value="Unassembled WGS sequence"/>
</dbReference>
<dbReference type="RefSeq" id="WP_158359406.1">
    <property type="nucleotide sequence ID" value="NZ_JAOQJF010000028.1"/>
</dbReference>
<feature type="transmembrane region" description="Helical" evidence="1">
    <location>
        <begin position="6"/>
        <end position="24"/>
    </location>
</feature>
<reference evidence="2 3" key="1">
    <citation type="journal article" date="2021" name="ISME Commun">
        <title>Automated analysis of genomic sequences facilitates high-throughput and comprehensive description of bacteria.</title>
        <authorList>
            <person name="Hitch T.C.A."/>
        </authorList>
    </citation>
    <scope>NUCLEOTIDE SEQUENCE [LARGE SCALE GENOMIC DNA]</scope>
    <source>
        <strain evidence="3">f_CCE</strain>
    </source>
</reference>
<name>A0ABT2V2P2_9FIRM</name>
<gene>
    <name evidence="2" type="ORF">OCV69_12405</name>
</gene>
<sequence>MNKKLSGVFTVILMINVLTFNIYAMEHLIDRNDREYSEILSLNDEILDSLNHGLVHSETGKDISEDELKMEQAFKVYADIELNHAEKVKSSLQEAKYKWQVPVYTDIHTILVDITKVTSISEDVPKDVRIELEKNSNQWHVGAIHIFDGQTVNYAETVKDALEHAGYDPRNYTYEIVSGIPGIRYPTAIVFNSEEKAEFIIPAEPSAARAFEGNWPTAAQNTDLLSASNEENDSSMPLYNYSDVARASRKAGLFGHGGIGITYPSGTFNWKTGAAAVGIFTVLVICLYSFVRSRKPGD</sequence>
<feature type="transmembrane region" description="Helical" evidence="1">
    <location>
        <begin position="273"/>
        <end position="291"/>
    </location>
</feature>
<comment type="caution">
    <text evidence="2">The sequence shown here is derived from an EMBL/GenBank/DDBJ whole genome shotgun (WGS) entry which is preliminary data.</text>
</comment>
<organism evidence="2 3">
    <name type="scientific">Alitiscatomonas aceti</name>
    <dbReference type="NCBI Taxonomy" id="2981724"/>
    <lineage>
        <taxon>Bacteria</taxon>
        <taxon>Bacillati</taxon>
        <taxon>Bacillota</taxon>
        <taxon>Clostridia</taxon>
        <taxon>Lachnospirales</taxon>
        <taxon>Lachnospiraceae</taxon>
        <taxon>Alitiscatomonas</taxon>
    </lineage>
</organism>
<dbReference type="EMBL" id="JAOQJF010000028">
    <property type="protein sequence ID" value="MCU6800721.1"/>
    <property type="molecule type" value="Genomic_DNA"/>
</dbReference>
<accession>A0ABT2V2P2</accession>
<protein>
    <submittedName>
        <fullName evidence="2">Uncharacterized protein</fullName>
    </submittedName>
</protein>
<evidence type="ECO:0000313" key="3">
    <source>
        <dbReference type="Proteomes" id="UP001652395"/>
    </source>
</evidence>
<keyword evidence="1" id="KW-0812">Transmembrane</keyword>
<evidence type="ECO:0000256" key="1">
    <source>
        <dbReference type="SAM" id="Phobius"/>
    </source>
</evidence>
<keyword evidence="1" id="KW-0472">Membrane</keyword>
<evidence type="ECO:0000313" key="2">
    <source>
        <dbReference type="EMBL" id="MCU6800721.1"/>
    </source>
</evidence>
<keyword evidence="1" id="KW-1133">Transmembrane helix</keyword>
<proteinExistence type="predicted"/>